<gene>
    <name evidence="4" type="primary">LOC114244037</name>
</gene>
<dbReference type="InterPro" id="IPR003439">
    <property type="entry name" value="ABC_transporter-like_ATP-bd"/>
</dbReference>
<dbReference type="GO" id="GO:0140359">
    <property type="term" value="F:ABC-type transporter activity"/>
    <property type="evidence" value="ECO:0007669"/>
    <property type="project" value="InterPro"/>
</dbReference>
<reference evidence="4" key="1">
    <citation type="submission" date="2025-08" db="UniProtKB">
        <authorList>
            <consortium name="RefSeq"/>
        </authorList>
    </citation>
    <scope>IDENTIFICATION</scope>
    <source>
        <tissue evidence="4">Silk gland</tissue>
    </source>
</reference>
<feature type="transmembrane region" description="Helical" evidence="1">
    <location>
        <begin position="33"/>
        <end position="52"/>
    </location>
</feature>
<feature type="transmembrane region" description="Helical" evidence="1">
    <location>
        <begin position="1116"/>
        <end position="1136"/>
    </location>
</feature>
<feature type="transmembrane region" description="Helical" evidence="1">
    <location>
        <begin position="324"/>
        <end position="345"/>
    </location>
</feature>
<dbReference type="PANTHER" id="PTHR19229">
    <property type="entry name" value="ATP-BINDING CASSETTE TRANSPORTER SUBFAMILY A ABCA"/>
    <property type="match status" value="1"/>
</dbReference>
<protein>
    <submittedName>
        <fullName evidence="4">ATP-binding cassette sub-family A member 5-like</fullName>
    </submittedName>
</protein>
<dbReference type="Pfam" id="PF00005">
    <property type="entry name" value="ABC_tran"/>
    <property type="match status" value="1"/>
</dbReference>
<dbReference type="GeneID" id="114244037"/>
<dbReference type="RefSeq" id="XP_028031535.1">
    <property type="nucleotide sequence ID" value="XM_028175734.1"/>
</dbReference>
<dbReference type="Proteomes" id="UP000504629">
    <property type="component" value="Unplaced"/>
</dbReference>
<organism evidence="3 4">
    <name type="scientific">Bombyx mandarina</name>
    <name type="common">Wild silk moth</name>
    <name type="synonym">Wild silkworm</name>
    <dbReference type="NCBI Taxonomy" id="7092"/>
    <lineage>
        <taxon>Eukaryota</taxon>
        <taxon>Metazoa</taxon>
        <taxon>Ecdysozoa</taxon>
        <taxon>Arthropoda</taxon>
        <taxon>Hexapoda</taxon>
        <taxon>Insecta</taxon>
        <taxon>Pterygota</taxon>
        <taxon>Neoptera</taxon>
        <taxon>Endopterygota</taxon>
        <taxon>Lepidoptera</taxon>
        <taxon>Glossata</taxon>
        <taxon>Ditrysia</taxon>
        <taxon>Bombycoidea</taxon>
        <taxon>Bombycidae</taxon>
        <taxon>Bombycinae</taxon>
        <taxon>Bombyx</taxon>
    </lineage>
</organism>
<dbReference type="GO" id="GO:0005319">
    <property type="term" value="F:lipid transporter activity"/>
    <property type="evidence" value="ECO:0007669"/>
    <property type="project" value="TreeGrafter"/>
</dbReference>
<dbReference type="PANTHER" id="PTHR19229:SF250">
    <property type="entry name" value="ABC TRANSPORTER DOMAIN-CONTAINING PROTEIN-RELATED"/>
    <property type="match status" value="1"/>
</dbReference>
<dbReference type="GO" id="GO:0016020">
    <property type="term" value="C:membrane"/>
    <property type="evidence" value="ECO:0007669"/>
    <property type="project" value="InterPro"/>
</dbReference>
<dbReference type="OrthoDB" id="7429767at2759"/>
<evidence type="ECO:0000313" key="3">
    <source>
        <dbReference type="Proteomes" id="UP000504629"/>
    </source>
</evidence>
<feature type="transmembrane region" description="Helical" evidence="1">
    <location>
        <begin position="1074"/>
        <end position="1104"/>
    </location>
</feature>
<dbReference type="KEGG" id="bman:114244037"/>
<feature type="transmembrane region" description="Helical" evidence="1">
    <location>
        <begin position="298"/>
        <end position="318"/>
    </location>
</feature>
<evidence type="ECO:0000259" key="2">
    <source>
        <dbReference type="PROSITE" id="PS50893"/>
    </source>
</evidence>
<evidence type="ECO:0000313" key="4">
    <source>
        <dbReference type="RefSeq" id="XP_028031535.1"/>
    </source>
</evidence>
<feature type="transmembrane region" description="Helical" evidence="1">
    <location>
        <begin position="1247"/>
        <end position="1264"/>
    </location>
</feature>
<keyword evidence="3" id="KW-1185">Reference proteome</keyword>
<sequence>MELEDLKNPSRFQKHTNILIWKSFLQRQRRWKILLFEGLFAGILFLSAVFIANPVFLTPLQAEPEPPLTGADILVSLNRRTIMGYAPNTEPFAAIMGRAAKFLNISFLTASSENGLNDMLFDRVSEAPLDEAVMWIIWETKINNTWKLSIRSTDRAKYETSIDHARFSNPHLRVGFLAVQLAISQAIIENAAGSNPNYELTLVSMPVSPLMKEALVRKTLSGILLCFTLAFIPPVLETEALIVTETLNGVKRALRLRNVLYSSMYIGWLVYAYLTVLPISLLASVTLILVFRWIHLMFALLVVLVYVSVMIMHAFIMAMFHNKAWLACIWTTLFTFLQMYLAELLVHHHYDLQHTALTLFLNLIVPQLGLIHSFNQFALLQTGTSVSGGEESSIGRTLSLTIGSWSILILFCFALLMILQRTIGQDRAIGGQMSWNSILFKSVEGKDKLCKIEAPSIKEREKLQEVDELVAKAISFNEVTKSIMGIPVLSNVTMDLYRGEYSVLFAERIQQKMMLTLEDLLTGLALPDKGSINILGRNVRSGENFLTESHMVGYCHRSSILFDDLTVHEHFTFFLDLCLWQESNEYVYEYGHIRSRCLLSDCDLETVQHERVGNLEDYYKAQLCWALALLLEPRIIIIPHFMDEQAYRAVIIDKIIKYRRYLTILKFSFSSLQLEYADRVFLFDNKILVFGGTPAYMFFKYGREYKVRLTLRSGGALDTTELLEKSEEAGATVRAHLGSLLILKLPTTPTDKVTAFIRDLTENATKFGVIALNISLPDSEEICRRAMADTATEERSVSRQISENAIKRITEPVDWQRDKTYCTNVRLLRSVAWKYFTFYVHYRLFLIITLLSTLLAGVFIGLSLSTILSELNQSRIVTNTMKQEVLNAEGRNHVTTLVLRTDNSSAARSVANAYVFSEPNSTVSDIRGVVYMAIPSSESLTEYLVTRAIDSPQQYVNMHAYGMDVATAANGVLKIQALYSPLHYDIAAAAKTLARAYVALLRHYTGKLDATIQFTDDPLELDLTPWMMQAETAPLLIQCLLILTISHTTLLPSREHGLIRHLQSHAMNFSPARYWFTLYFCDLIMYWILVMIISVVMVSVLHIMAPAAHYHYGDMVVVPFMLIVYGLGCIPQAYLFSLGRRPALNSMTFVIINVVFGETTILMKIFEGEILDFFLQFMVLSPQYNMANAFVKIKQIFLYNSECTIFKRKNLCSTKTFHKCCPKCGILQKCFTRKSYLAGRAGILKEIIQMLSVAVLYISILLVIEYKVFQRMWTFVWELRMTKSCEANLRPGAQCEMNDALDKTKRLRIDKTKMDTFGEYLLALNVTKKMSGYYVVHNVYLGMRKGEIVALSGLKRHGRLTFCQVLAGHLMPSRGQLQCMSQWSLKRQPHLYCQQIAISCSEVSLPTWMTAYDALELIGTLRGVPKDHIKRQLNDLIEALDLLDLAHTRISRMLSADRSRVRFAAAIIGAPPILILDECTAYQKFFVQRAMYSILYDLKKKGHGLLISSSIVESHLPMTNRLAFIIDGTTYDIGTVDSLVDRYSQKGYTVVVHLKDDVDVTKMFGNYFDNFIINDTSEVLVNVQISDSLNWMEVFDRMEKLKTNNAQVYSYVVTEIPIDFIYNSILSKEQGNRVVEDLFSYSWLKTILPRKLKRSPSQRALKALSAFEPKYAINTLKELPWSVIFHR</sequence>
<dbReference type="PROSITE" id="PS50893">
    <property type="entry name" value="ABC_TRANSPORTER_2"/>
    <property type="match status" value="2"/>
</dbReference>
<feature type="transmembrane region" description="Helical" evidence="1">
    <location>
        <begin position="215"/>
        <end position="236"/>
    </location>
</feature>
<feature type="domain" description="ABC transporter" evidence="2">
    <location>
        <begin position="1321"/>
        <end position="1552"/>
    </location>
</feature>
<feature type="transmembrane region" description="Helical" evidence="1">
    <location>
        <begin position="398"/>
        <end position="419"/>
    </location>
</feature>
<evidence type="ECO:0000256" key="1">
    <source>
        <dbReference type="SAM" id="Phobius"/>
    </source>
</evidence>
<dbReference type="GO" id="GO:0016887">
    <property type="term" value="F:ATP hydrolysis activity"/>
    <property type="evidence" value="ECO:0007669"/>
    <property type="project" value="InterPro"/>
</dbReference>
<keyword evidence="1" id="KW-0472">Membrane</keyword>
<feature type="transmembrane region" description="Helical" evidence="1">
    <location>
        <begin position="265"/>
        <end position="291"/>
    </location>
</feature>
<dbReference type="GO" id="GO:0005524">
    <property type="term" value="F:ATP binding"/>
    <property type="evidence" value="ECO:0007669"/>
    <property type="project" value="InterPro"/>
</dbReference>
<accession>A0A6J2JPN6</accession>
<name>A0A6J2JPN6_BOMMA</name>
<keyword evidence="1" id="KW-0812">Transmembrane</keyword>
<proteinExistence type="predicted"/>
<feature type="transmembrane region" description="Helical" evidence="1">
    <location>
        <begin position="357"/>
        <end position="378"/>
    </location>
</feature>
<feature type="transmembrane region" description="Helical" evidence="1">
    <location>
        <begin position="844"/>
        <end position="868"/>
    </location>
</feature>
<dbReference type="InterPro" id="IPR026082">
    <property type="entry name" value="ABCA"/>
</dbReference>
<dbReference type="InterPro" id="IPR027417">
    <property type="entry name" value="P-loop_NTPase"/>
</dbReference>
<dbReference type="SUPFAM" id="SSF52540">
    <property type="entry name" value="P-loop containing nucleoside triphosphate hydrolases"/>
    <property type="match status" value="2"/>
</dbReference>
<keyword evidence="1" id="KW-1133">Transmembrane helix</keyword>
<dbReference type="Gene3D" id="3.40.50.300">
    <property type="entry name" value="P-loop containing nucleotide triphosphate hydrolases"/>
    <property type="match status" value="2"/>
</dbReference>
<feature type="domain" description="ABC transporter" evidence="2">
    <location>
        <begin position="474"/>
        <end position="710"/>
    </location>
</feature>